<name>A0A1H1BA34_9EURY</name>
<protein>
    <submittedName>
        <fullName evidence="2">Uncharacterized protein</fullName>
    </submittedName>
</protein>
<sequence>MEIESPYREAEQHAQILQDQYDVNSINVLVHQLTSRIEAEYPLTVDDVDYLRIPHDVVARIHTSAGIAEWGMTTSTRQ</sequence>
<proteinExistence type="predicted"/>
<gene>
    <name evidence="1" type="ORF">DWB78_02605</name>
    <name evidence="2" type="ORF">SAMN05216278_1707</name>
</gene>
<dbReference type="EMBL" id="FNKQ01000002">
    <property type="protein sequence ID" value="SDQ48815.1"/>
    <property type="molecule type" value="Genomic_DNA"/>
</dbReference>
<evidence type="ECO:0000313" key="1">
    <source>
        <dbReference type="EMBL" id="RDI70705.1"/>
    </source>
</evidence>
<reference evidence="3" key="2">
    <citation type="submission" date="2016-10" db="EMBL/GenBank/DDBJ databases">
        <authorList>
            <person name="Varghese N."/>
            <person name="Submissions S."/>
        </authorList>
    </citation>
    <scope>NUCLEOTIDE SEQUENCE [LARGE SCALE GENOMIC DNA]</scope>
    <source>
        <strain evidence="3">CGMCC 1.12397</strain>
    </source>
</reference>
<dbReference type="EMBL" id="QQST01000001">
    <property type="protein sequence ID" value="RDI70705.1"/>
    <property type="molecule type" value="Genomic_DNA"/>
</dbReference>
<reference evidence="2" key="1">
    <citation type="submission" date="2016-10" db="EMBL/GenBank/DDBJ databases">
        <authorList>
            <person name="de Groot N.N."/>
        </authorList>
    </citation>
    <scope>NUCLEOTIDE SEQUENCE [LARGE SCALE GENOMIC DNA]</scope>
    <source>
        <strain evidence="2">CGMCC 1.12397</strain>
    </source>
</reference>
<accession>A0A1H1BA34</accession>
<evidence type="ECO:0000313" key="3">
    <source>
        <dbReference type="Proteomes" id="UP000199289"/>
    </source>
</evidence>
<evidence type="ECO:0000313" key="2">
    <source>
        <dbReference type="EMBL" id="SDQ48815.1"/>
    </source>
</evidence>
<evidence type="ECO:0000313" key="4">
    <source>
        <dbReference type="Proteomes" id="UP000255421"/>
    </source>
</evidence>
<dbReference type="RefSeq" id="WP_092535833.1">
    <property type="nucleotide sequence ID" value="NZ_FNKQ01000002.1"/>
</dbReference>
<reference evidence="1 4" key="3">
    <citation type="submission" date="2018-07" db="EMBL/GenBank/DDBJ databases">
        <title>Genome sequence of extremly halophilic archaeon Halopelagius longus strain BC12-B1.</title>
        <authorList>
            <person name="Zhang X."/>
        </authorList>
    </citation>
    <scope>NUCLEOTIDE SEQUENCE [LARGE SCALE GENOMIC DNA]</scope>
    <source>
        <strain evidence="1 4">BC12-B1</strain>
    </source>
</reference>
<dbReference type="Proteomes" id="UP000255421">
    <property type="component" value="Unassembled WGS sequence"/>
</dbReference>
<organism evidence="2 3">
    <name type="scientific">Halopelagius longus</name>
    <dbReference type="NCBI Taxonomy" id="1236180"/>
    <lineage>
        <taxon>Archaea</taxon>
        <taxon>Methanobacteriati</taxon>
        <taxon>Methanobacteriota</taxon>
        <taxon>Stenosarchaea group</taxon>
        <taxon>Halobacteria</taxon>
        <taxon>Halobacteriales</taxon>
        <taxon>Haloferacaceae</taxon>
    </lineage>
</organism>
<keyword evidence="4" id="KW-1185">Reference proteome</keyword>
<dbReference type="AlphaFoldDB" id="A0A1H1BA34"/>
<dbReference type="Proteomes" id="UP000199289">
    <property type="component" value="Unassembled WGS sequence"/>
</dbReference>